<organism evidence="2 3">
    <name type="scientific">Babesia caballi</name>
    <dbReference type="NCBI Taxonomy" id="5871"/>
    <lineage>
        <taxon>Eukaryota</taxon>
        <taxon>Sar</taxon>
        <taxon>Alveolata</taxon>
        <taxon>Apicomplexa</taxon>
        <taxon>Aconoidasida</taxon>
        <taxon>Piroplasmida</taxon>
        <taxon>Babesiidae</taxon>
        <taxon>Babesia</taxon>
    </lineage>
</organism>
<dbReference type="GeneID" id="94194100"/>
<protein>
    <submittedName>
        <fullName evidence="2">PAS domain-containing sensor histidine kinase</fullName>
    </submittedName>
</protein>
<dbReference type="Proteomes" id="UP001497744">
    <property type="component" value="Unassembled WGS sequence"/>
</dbReference>
<keyword evidence="1" id="KW-0812">Transmembrane</keyword>
<keyword evidence="2" id="KW-0808">Transferase</keyword>
<dbReference type="AlphaFoldDB" id="A0AAV4LRK0"/>
<dbReference type="RefSeq" id="XP_067714688.1">
    <property type="nucleotide sequence ID" value="XM_067858587.1"/>
</dbReference>
<keyword evidence="3" id="KW-1185">Reference proteome</keyword>
<keyword evidence="1" id="KW-0472">Membrane</keyword>
<dbReference type="GO" id="GO:0016301">
    <property type="term" value="F:kinase activity"/>
    <property type="evidence" value="ECO:0007669"/>
    <property type="project" value="UniProtKB-KW"/>
</dbReference>
<keyword evidence="1" id="KW-1133">Transmembrane helix</keyword>
<keyword evidence="2" id="KW-0418">Kinase</keyword>
<evidence type="ECO:0000313" key="3">
    <source>
        <dbReference type="Proteomes" id="UP001497744"/>
    </source>
</evidence>
<gene>
    <name evidence="2" type="ORF">BcabD6B2_20540</name>
</gene>
<sequence length="230" mass="24187">MEGFLQVAAVNKVFQDFAVARAVKIPFRVPHVGVATTEVGRDFLLAVEDNGGGFELARAASDLATEAIISVVDKLRRDLTPGASTFAALFLSGVARAEAADFSFDPEPLVAAFPAFLAWSAASLVMNFLAVATRFTAFLRRDWGEGFEDEDWDLEEAELESREVVDAFEGSRESFEVLGEALAEVTACLPDCRAGLGGPVAALSACEGDTGAVELTSASAAEVEAVGSVS</sequence>
<name>A0AAV4LRK0_BABCB</name>
<feature type="transmembrane region" description="Helical" evidence="1">
    <location>
        <begin position="109"/>
        <end position="131"/>
    </location>
</feature>
<comment type="caution">
    <text evidence="2">The sequence shown here is derived from an EMBL/GenBank/DDBJ whole genome shotgun (WGS) entry which is preliminary data.</text>
</comment>
<proteinExistence type="predicted"/>
<evidence type="ECO:0000256" key="1">
    <source>
        <dbReference type="SAM" id="Phobius"/>
    </source>
</evidence>
<evidence type="ECO:0000313" key="2">
    <source>
        <dbReference type="EMBL" id="GIX62619.1"/>
    </source>
</evidence>
<accession>A0AAV4LRK0</accession>
<dbReference type="EMBL" id="BPLF01000002">
    <property type="protein sequence ID" value="GIX62619.1"/>
    <property type="molecule type" value="Genomic_DNA"/>
</dbReference>
<reference evidence="2 3" key="1">
    <citation type="submission" date="2021-06" db="EMBL/GenBank/DDBJ databases">
        <title>Genome sequence of Babesia caballi.</title>
        <authorList>
            <person name="Yamagishi J."/>
            <person name="Kidaka T."/>
            <person name="Ochi A."/>
        </authorList>
    </citation>
    <scope>NUCLEOTIDE SEQUENCE [LARGE SCALE GENOMIC DNA]</scope>
    <source>
        <strain evidence="2">USDA-D6B2</strain>
    </source>
</reference>